<keyword evidence="3" id="KW-0813">Transport</keyword>
<dbReference type="GO" id="GO:0016020">
    <property type="term" value="C:membrane"/>
    <property type="evidence" value="ECO:0007669"/>
    <property type="project" value="UniProtKB-SubCell"/>
</dbReference>
<keyword evidence="5 8" id="KW-1133">Transmembrane helix</keyword>
<feature type="transmembrane region" description="Helical" evidence="8">
    <location>
        <begin position="333"/>
        <end position="353"/>
    </location>
</feature>
<feature type="transmembrane region" description="Helical" evidence="8">
    <location>
        <begin position="365"/>
        <end position="381"/>
    </location>
</feature>
<feature type="compositionally biased region" description="Polar residues" evidence="7">
    <location>
        <begin position="21"/>
        <end position="32"/>
    </location>
</feature>
<feature type="compositionally biased region" description="Basic and acidic residues" evidence="7">
    <location>
        <begin position="107"/>
        <end position="117"/>
    </location>
</feature>
<evidence type="ECO:0000256" key="6">
    <source>
        <dbReference type="ARBA" id="ARBA00023136"/>
    </source>
</evidence>
<feature type="transmembrane region" description="Helical" evidence="8">
    <location>
        <begin position="402"/>
        <end position="423"/>
    </location>
</feature>
<evidence type="ECO:0000256" key="5">
    <source>
        <dbReference type="ARBA" id="ARBA00022989"/>
    </source>
</evidence>
<evidence type="ECO:0000256" key="7">
    <source>
        <dbReference type="SAM" id="MobiDB-lite"/>
    </source>
</evidence>
<feature type="compositionally biased region" description="Acidic residues" evidence="7">
    <location>
        <begin position="94"/>
        <end position="106"/>
    </location>
</feature>
<evidence type="ECO:0000256" key="3">
    <source>
        <dbReference type="ARBA" id="ARBA00022448"/>
    </source>
</evidence>
<evidence type="ECO:0000313" key="10">
    <source>
        <dbReference type="Proteomes" id="UP001161017"/>
    </source>
</evidence>
<feature type="transmembrane region" description="Helical" evidence="8">
    <location>
        <begin position="482"/>
        <end position="502"/>
    </location>
</feature>
<dbReference type="GO" id="GO:0022857">
    <property type="term" value="F:transmembrane transporter activity"/>
    <property type="evidence" value="ECO:0007669"/>
    <property type="project" value="InterPro"/>
</dbReference>
<sequence>MSKGDSLYPNVGASEAARVSLTPSSRASPTIYTPSTSPRSQPSSRHHSPLRPVGILANNKKRTSPPPHNRVSTPVPSKHITLQDPKDFAGDLVSSEDEKADWEEDMETRPPLHRPTDGRSQQPLLGGVLKDERGRPTLEVPNGSARPAFHARRSTFRSRSPDMEGTSAVKKKYIYAAFFLVVSLITFVIQTETAVYVADDLGWNHPYAMLYFTHGSWSLLWPVQLLILRLTRWRTPWRAFWRRHVYIIRSTAQMVVSQDAHLTTRESHKSPVPYMLKTMAIVTTALTVAGSSWYMAVDLTTASDLTAIYNCSAFFAYAFSIPLLGDKMRFDKIFAVIVAIAGVMTVVYGDSGAAEDKSGNAKNRLAGNVIIGIGSVLYGLYEVMYKKLACPPEGISPGRGMIFANLFGSLIGCFTLFVLWIPLPILHFTGIERFALPTGRAAWVLLISVFANAILSSVAALLTVFLVALADWAFKGATFSKGAIIGGLLIIGAFFLLTWSTYRESVEDRRKAMEQDPIETSDEED</sequence>
<evidence type="ECO:0000256" key="8">
    <source>
        <dbReference type="SAM" id="Phobius"/>
    </source>
</evidence>
<accession>A0AA43QLD7</accession>
<organism evidence="9 10">
    <name type="scientific">Ramalina farinacea</name>
    <dbReference type="NCBI Taxonomy" id="258253"/>
    <lineage>
        <taxon>Eukaryota</taxon>
        <taxon>Fungi</taxon>
        <taxon>Dikarya</taxon>
        <taxon>Ascomycota</taxon>
        <taxon>Pezizomycotina</taxon>
        <taxon>Lecanoromycetes</taxon>
        <taxon>OSLEUM clade</taxon>
        <taxon>Lecanoromycetidae</taxon>
        <taxon>Lecanorales</taxon>
        <taxon>Lecanorineae</taxon>
        <taxon>Ramalinaceae</taxon>
        <taxon>Ramalina</taxon>
    </lineage>
</organism>
<protein>
    <recommendedName>
        <fullName evidence="11">EamA domain-containing protein</fullName>
    </recommendedName>
</protein>
<dbReference type="InterPro" id="IPR026505">
    <property type="entry name" value="Solute_c_fam_35_mem_F3/F4"/>
</dbReference>
<feature type="transmembrane region" description="Helical" evidence="8">
    <location>
        <begin position="443"/>
        <end position="470"/>
    </location>
</feature>
<evidence type="ECO:0000256" key="4">
    <source>
        <dbReference type="ARBA" id="ARBA00022692"/>
    </source>
</evidence>
<keyword evidence="6 8" id="KW-0472">Membrane</keyword>
<feature type="region of interest" description="Disordered" evidence="7">
    <location>
        <begin position="1"/>
        <end position="162"/>
    </location>
</feature>
<comment type="subcellular location">
    <subcellularLocation>
        <location evidence="1">Membrane</location>
        <topology evidence="1">Multi-pass membrane protein</topology>
    </subcellularLocation>
</comment>
<comment type="caution">
    <text evidence="9">The sequence shown here is derived from an EMBL/GenBank/DDBJ whole genome shotgun (WGS) entry which is preliminary data.</text>
</comment>
<proteinExistence type="inferred from homology"/>
<name>A0AA43QLD7_9LECA</name>
<gene>
    <name evidence="9" type="ORF">OHK93_007895</name>
</gene>
<evidence type="ECO:0000313" key="9">
    <source>
        <dbReference type="EMBL" id="MDI1488620.1"/>
    </source>
</evidence>
<dbReference type="InterPro" id="IPR037185">
    <property type="entry name" value="EmrE-like"/>
</dbReference>
<comment type="similarity">
    <text evidence="2">Belongs to the SLC35F solute transporter family.</text>
</comment>
<reference evidence="9" key="1">
    <citation type="journal article" date="2023" name="Genome Biol. Evol.">
        <title>First Whole Genome Sequence and Flow Cytometry Genome Size Data for the Lichen-Forming Fungus Ramalina farinacea (Ascomycota).</title>
        <authorList>
            <person name="Llewellyn T."/>
            <person name="Mian S."/>
            <person name="Hill R."/>
            <person name="Leitch I.J."/>
            <person name="Gaya E."/>
        </authorList>
    </citation>
    <scope>NUCLEOTIDE SEQUENCE</scope>
    <source>
        <strain evidence="9">LIQ254RAFAR</strain>
    </source>
</reference>
<keyword evidence="4 8" id="KW-0812">Transmembrane</keyword>
<feature type="compositionally biased region" description="Low complexity" evidence="7">
    <location>
        <begin position="33"/>
        <end position="43"/>
    </location>
</feature>
<dbReference type="SUPFAM" id="SSF103481">
    <property type="entry name" value="Multidrug resistance efflux transporter EmrE"/>
    <property type="match status" value="1"/>
</dbReference>
<feature type="transmembrane region" description="Helical" evidence="8">
    <location>
        <begin position="209"/>
        <end position="228"/>
    </location>
</feature>
<dbReference type="AlphaFoldDB" id="A0AA43QLD7"/>
<evidence type="ECO:0000256" key="1">
    <source>
        <dbReference type="ARBA" id="ARBA00004141"/>
    </source>
</evidence>
<feature type="transmembrane region" description="Helical" evidence="8">
    <location>
        <begin position="307"/>
        <end position="324"/>
    </location>
</feature>
<dbReference type="PANTHER" id="PTHR19346:SF4">
    <property type="entry name" value="SUGAR PHOSPHATE TRANSPORTER DOMAIN-CONTAINING PROTEIN"/>
    <property type="match status" value="1"/>
</dbReference>
<dbReference type="Proteomes" id="UP001161017">
    <property type="component" value="Unassembled WGS sequence"/>
</dbReference>
<dbReference type="Pfam" id="PF06027">
    <property type="entry name" value="SLC35F"/>
    <property type="match status" value="1"/>
</dbReference>
<keyword evidence="10" id="KW-1185">Reference proteome</keyword>
<dbReference type="EMBL" id="JAPUFD010000007">
    <property type="protein sequence ID" value="MDI1488620.1"/>
    <property type="molecule type" value="Genomic_DNA"/>
</dbReference>
<feature type="transmembrane region" description="Helical" evidence="8">
    <location>
        <begin position="173"/>
        <end position="189"/>
    </location>
</feature>
<feature type="transmembrane region" description="Helical" evidence="8">
    <location>
        <begin position="274"/>
        <end position="295"/>
    </location>
</feature>
<evidence type="ECO:0008006" key="11">
    <source>
        <dbReference type="Google" id="ProtNLM"/>
    </source>
</evidence>
<evidence type="ECO:0000256" key="2">
    <source>
        <dbReference type="ARBA" id="ARBA00007863"/>
    </source>
</evidence>
<dbReference type="PANTHER" id="PTHR19346">
    <property type="entry name" value="SUGAR PHOSPHATE TRANSPORTER DOMAIN-CONTAINING PROTEIN"/>
    <property type="match status" value="1"/>
</dbReference>
<dbReference type="InterPro" id="IPR009262">
    <property type="entry name" value="SLC35_F1/F2/F6"/>
</dbReference>